<keyword evidence="1" id="KW-0812">Transmembrane</keyword>
<name>A0A5D6WJ85_9FIRM</name>
<dbReference type="InterPro" id="IPR021373">
    <property type="entry name" value="DUF2993"/>
</dbReference>
<accession>A0A5D6WJ85</accession>
<dbReference type="AlphaFoldDB" id="A0A5D6WJ85"/>
<keyword evidence="1" id="KW-1133">Transmembrane helix</keyword>
<proteinExistence type="predicted"/>
<dbReference type="Pfam" id="PF11209">
    <property type="entry name" value="LmeA"/>
    <property type="match status" value="1"/>
</dbReference>
<dbReference type="Proteomes" id="UP000322783">
    <property type="component" value="Unassembled WGS sequence"/>
</dbReference>
<comment type="caution">
    <text evidence="2">The sequence shown here is derived from an EMBL/GenBank/DDBJ whole genome shotgun (WGS) entry which is preliminary data.</text>
</comment>
<gene>
    <name evidence="2" type="ORF">FZ041_09855</name>
</gene>
<evidence type="ECO:0000256" key="1">
    <source>
        <dbReference type="SAM" id="Phobius"/>
    </source>
</evidence>
<sequence>MLLCEVIDLRKGLTILGLLFIILIVSSATVLPWLAQSTIKTKLAQKAATDDVVVTVASTPSALLAIGRIQQLDAVLHQAKVGQVFLRELTLKGRNVQLDMPALFSEQGIKVKQADELTLTGTVDEENLREVLQRRVDKIENVQVRINRDRVLVTANAKIFGRVADIEMEGQITENSGALFFLMTRLEMRNTLIGTAKLGDLFGNIQLAAADKLPLGMKIRQVEQTDGAVIITAARDNKE</sequence>
<organism evidence="2 3">
    <name type="scientific">Selenomonas caprae</name>
    <dbReference type="NCBI Taxonomy" id="2606905"/>
    <lineage>
        <taxon>Bacteria</taxon>
        <taxon>Bacillati</taxon>
        <taxon>Bacillota</taxon>
        <taxon>Negativicutes</taxon>
        <taxon>Selenomonadales</taxon>
        <taxon>Selenomonadaceae</taxon>
        <taxon>Selenomonas</taxon>
    </lineage>
</organism>
<evidence type="ECO:0000313" key="2">
    <source>
        <dbReference type="EMBL" id="TYZ27940.1"/>
    </source>
</evidence>
<evidence type="ECO:0000313" key="3">
    <source>
        <dbReference type="Proteomes" id="UP000322783"/>
    </source>
</evidence>
<feature type="transmembrane region" description="Helical" evidence="1">
    <location>
        <begin position="12"/>
        <end position="35"/>
    </location>
</feature>
<reference evidence="2 3" key="1">
    <citation type="submission" date="2019-08" db="EMBL/GenBank/DDBJ databases">
        <title>Selenomonas sp. mPRGC5 and Selenomonas sp. mPRGC8 isolated from ruminal fluid of dairy goat (Capra hircus).</title>
        <authorList>
            <person name="Poothong S."/>
            <person name="Nuengjamnong C."/>
            <person name="Tanasupawat S."/>
        </authorList>
    </citation>
    <scope>NUCLEOTIDE SEQUENCE [LARGE SCALE GENOMIC DNA]</scope>
    <source>
        <strain evidence="3">mPRGC8</strain>
    </source>
</reference>
<keyword evidence="1" id="KW-0472">Membrane</keyword>
<protein>
    <submittedName>
        <fullName evidence="2">DUF2993 domain-containing protein</fullName>
    </submittedName>
</protein>
<dbReference type="EMBL" id="VTOZ01000020">
    <property type="protein sequence ID" value="TYZ27940.1"/>
    <property type="molecule type" value="Genomic_DNA"/>
</dbReference>
<keyword evidence="3" id="KW-1185">Reference proteome</keyword>